<reference evidence="3" key="1">
    <citation type="journal article" date="2019" name="Int. J. Syst. Evol. Microbiol.">
        <title>The Global Catalogue of Microorganisms (GCM) 10K type strain sequencing project: providing services to taxonomists for standard genome sequencing and annotation.</title>
        <authorList>
            <consortium name="The Broad Institute Genomics Platform"/>
            <consortium name="The Broad Institute Genome Sequencing Center for Infectious Disease"/>
            <person name="Wu L."/>
            <person name="Ma J."/>
        </authorList>
    </citation>
    <scope>NUCLEOTIDE SEQUENCE [LARGE SCALE GENOMIC DNA]</scope>
    <source>
        <strain evidence="3">KCTC 12861</strain>
    </source>
</reference>
<dbReference type="Proteomes" id="UP000637980">
    <property type="component" value="Unassembled WGS sequence"/>
</dbReference>
<keyword evidence="1" id="KW-0732">Signal</keyword>
<gene>
    <name evidence="2" type="ORF">GCM10007094_40350</name>
</gene>
<dbReference type="EMBL" id="BMXE01000009">
    <property type="protein sequence ID" value="GHB46904.1"/>
    <property type="molecule type" value="Genomic_DNA"/>
</dbReference>
<organism evidence="2 3">
    <name type="scientific">Pseudovibrio japonicus</name>
    <dbReference type="NCBI Taxonomy" id="366534"/>
    <lineage>
        <taxon>Bacteria</taxon>
        <taxon>Pseudomonadati</taxon>
        <taxon>Pseudomonadota</taxon>
        <taxon>Alphaproteobacteria</taxon>
        <taxon>Hyphomicrobiales</taxon>
        <taxon>Stappiaceae</taxon>
        <taxon>Pseudovibrio</taxon>
    </lineage>
</organism>
<evidence type="ECO:0008006" key="4">
    <source>
        <dbReference type="Google" id="ProtNLM"/>
    </source>
</evidence>
<protein>
    <recommendedName>
        <fullName evidence="4">Lipoprotein</fullName>
    </recommendedName>
</protein>
<sequence>MPYQIWIKYLAVGTATVLAACATEHDISGQYNDGSGNVTGQIQTGAAGSPDGAALTLTDSNGRTCNGTIAGSRGRYDSGRYISAVYCDDGTAGTVNLVNGVGRGVVANQPVTFTYDPNFPDVRVSVDVE</sequence>
<evidence type="ECO:0000256" key="1">
    <source>
        <dbReference type="SAM" id="SignalP"/>
    </source>
</evidence>
<feature type="chain" id="PRO_5047245998" description="Lipoprotein" evidence="1">
    <location>
        <begin position="20"/>
        <end position="129"/>
    </location>
</feature>
<keyword evidence="3" id="KW-1185">Reference proteome</keyword>
<accession>A0ABQ3ERA6</accession>
<comment type="caution">
    <text evidence="2">The sequence shown here is derived from an EMBL/GenBank/DDBJ whole genome shotgun (WGS) entry which is preliminary data.</text>
</comment>
<dbReference type="RefSeq" id="WP_189438611.1">
    <property type="nucleotide sequence ID" value="NZ_BMXE01000009.1"/>
</dbReference>
<evidence type="ECO:0000313" key="3">
    <source>
        <dbReference type="Proteomes" id="UP000637980"/>
    </source>
</evidence>
<proteinExistence type="predicted"/>
<evidence type="ECO:0000313" key="2">
    <source>
        <dbReference type="EMBL" id="GHB46904.1"/>
    </source>
</evidence>
<feature type="signal peptide" evidence="1">
    <location>
        <begin position="1"/>
        <end position="19"/>
    </location>
</feature>
<name>A0ABQ3ERA6_9HYPH</name>